<dbReference type="Proteomes" id="UP000789831">
    <property type="component" value="Unassembled WGS sequence"/>
</dbReference>
<comment type="subcellular location">
    <subcellularLocation>
        <location evidence="8">Cell membrane</location>
        <topology evidence="8">Multi-pass membrane protein</topology>
    </subcellularLocation>
    <subcellularLocation>
        <location evidence="2">Membrane</location>
        <topology evidence="2">Multi-pass membrane protein</topology>
    </subcellularLocation>
</comment>
<feature type="transmembrane region" description="Helical" evidence="8">
    <location>
        <begin position="120"/>
        <end position="140"/>
    </location>
</feature>
<feature type="transmembrane region" description="Helical" evidence="8">
    <location>
        <begin position="414"/>
        <end position="434"/>
    </location>
</feature>
<keyword evidence="6 8" id="KW-1133">Transmembrane helix</keyword>
<evidence type="ECO:0000256" key="3">
    <source>
        <dbReference type="ARBA" id="ARBA00007168"/>
    </source>
</evidence>
<sequence length="478" mass="52934">MSQQQYYPPPPNQQYYPPPPQQHYPPPVPSTYAPVPGNNYAPPSYEQGPTSNPIAEKWEAKPKYQAIVLLVLALVVGFFLSLLYMLLMQRFPKPLIKITLWLSIAAYFLAAVIYGIARQYVLAVIFAVFGVIYLICAWTWRDRIPFAAILLETVTSITKKYYGTIVMGFAGLFLQVGWSIWWAFTVIGTYHKIYTRDCKPADSNSTDVRGNRTNTNSTTTTCSGPALIVAMVFLLFSFYWTSQVIKTIVHVTDAGVYAAYYFLEGTPQGTGSAPTLSSLKRACTTSLGSICFGSLIIAALNTLKAIFQSIANSDDGACGFVACCFAYLLACIEGLVEYFNHYAYVQVAIYGKSYCTSAKDTWKLIKDRGVEAIINDNLIGNVLTMGAIFIGAICGLFGYAYISIVKPDFNDGGRYTIFLVIICFLLGFMMTVVVTDAIDSGVTTTFVALAEDPDALRRTKPLLFERIRARWPRVVQGI</sequence>
<gene>
    <name evidence="10" type="ORF">AGERDE_LOCUS7721</name>
</gene>
<protein>
    <recommendedName>
        <fullName evidence="4 8">Protein PNS1</fullName>
    </recommendedName>
</protein>
<feature type="compositionally biased region" description="Pro residues" evidence="9">
    <location>
        <begin position="7"/>
        <end position="29"/>
    </location>
</feature>
<dbReference type="GO" id="GO:0005886">
    <property type="term" value="C:plasma membrane"/>
    <property type="evidence" value="ECO:0007669"/>
    <property type="project" value="UniProtKB-SubCell"/>
</dbReference>
<proteinExistence type="inferred from homology"/>
<evidence type="ECO:0000256" key="5">
    <source>
        <dbReference type="ARBA" id="ARBA00022692"/>
    </source>
</evidence>
<feature type="transmembrane region" description="Helical" evidence="8">
    <location>
        <begin position="66"/>
        <end position="87"/>
    </location>
</feature>
<feature type="transmembrane region" description="Helical" evidence="8">
    <location>
        <begin position="161"/>
        <end position="184"/>
    </location>
</feature>
<dbReference type="GO" id="GO:0022857">
    <property type="term" value="F:transmembrane transporter activity"/>
    <property type="evidence" value="ECO:0007669"/>
    <property type="project" value="UniProtKB-UniRule"/>
</dbReference>
<dbReference type="InterPro" id="IPR007603">
    <property type="entry name" value="Choline_transptr-like"/>
</dbReference>
<keyword evidence="11" id="KW-1185">Reference proteome</keyword>
<comment type="function">
    <text evidence="1 8">Probably involved in transport through the plasma membrane.</text>
</comment>
<feature type="transmembrane region" description="Helical" evidence="8">
    <location>
        <begin position="94"/>
        <end position="114"/>
    </location>
</feature>
<evidence type="ECO:0000256" key="7">
    <source>
        <dbReference type="ARBA" id="ARBA00023136"/>
    </source>
</evidence>
<evidence type="ECO:0000313" key="11">
    <source>
        <dbReference type="Proteomes" id="UP000789831"/>
    </source>
</evidence>
<dbReference type="Pfam" id="PF04515">
    <property type="entry name" value="Choline_transpo"/>
    <property type="match status" value="1"/>
</dbReference>
<name>A0A9N9BQZ0_9GLOM</name>
<keyword evidence="5 8" id="KW-0812">Transmembrane</keyword>
<dbReference type="OrthoDB" id="44736at2759"/>
<reference evidence="10" key="1">
    <citation type="submission" date="2021-06" db="EMBL/GenBank/DDBJ databases">
        <authorList>
            <person name="Kallberg Y."/>
            <person name="Tangrot J."/>
            <person name="Rosling A."/>
        </authorList>
    </citation>
    <scope>NUCLEOTIDE SEQUENCE</scope>
    <source>
        <strain evidence="10">MT106</strain>
    </source>
</reference>
<keyword evidence="7 8" id="KW-0472">Membrane</keyword>
<accession>A0A9N9BQZ0</accession>
<dbReference type="PANTHER" id="PTHR12385:SF4">
    <property type="entry name" value="PROTEIN PNS1"/>
    <property type="match status" value="1"/>
</dbReference>
<evidence type="ECO:0000256" key="6">
    <source>
        <dbReference type="ARBA" id="ARBA00022989"/>
    </source>
</evidence>
<feature type="region of interest" description="Disordered" evidence="9">
    <location>
        <begin position="1"/>
        <end position="37"/>
    </location>
</feature>
<organism evidence="10 11">
    <name type="scientific">Ambispora gerdemannii</name>
    <dbReference type="NCBI Taxonomy" id="144530"/>
    <lineage>
        <taxon>Eukaryota</taxon>
        <taxon>Fungi</taxon>
        <taxon>Fungi incertae sedis</taxon>
        <taxon>Mucoromycota</taxon>
        <taxon>Glomeromycotina</taxon>
        <taxon>Glomeromycetes</taxon>
        <taxon>Archaeosporales</taxon>
        <taxon>Ambisporaceae</taxon>
        <taxon>Ambispora</taxon>
    </lineage>
</organism>
<dbReference type="PANTHER" id="PTHR12385">
    <property type="entry name" value="CHOLINE TRANSPORTER-LIKE (SLC FAMILY 44)"/>
    <property type="match status" value="1"/>
</dbReference>
<evidence type="ECO:0000256" key="8">
    <source>
        <dbReference type="RuleBase" id="RU368066"/>
    </source>
</evidence>
<dbReference type="EMBL" id="CAJVPL010001470">
    <property type="protein sequence ID" value="CAG8572736.1"/>
    <property type="molecule type" value="Genomic_DNA"/>
</dbReference>
<evidence type="ECO:0000256" key="1">
    <source>
        <dbReference type="ARBA" id="ARBA00002957"/>
    </source>
</evidence>
<evidence type="ECO:0000256" key="2">
    <source>
        <dbReference type="ARBA" id="ARBA00004141"/>
    </source>
</evidence>
<comment type="similarity">
    <text evidence="3 8">Belongs to the CTL (choline transporter-like) family.</text>
</comment>
<evidence type="ECO:0000256" key="9">
    <source>
        <dbReference type="SAM" id="MobiDB-lite"/>
    </source>
</evidence>
<feature type="transmembrane region" description="Helical" evidence="8">
    <location>
        <begin position="378"/>
        <end position="402"/>
    </location>
</feature>
<evidence type="ECO:0000313" key="10">
    <source>
        <dbReference type="EMBL" id="CAG8572736.1"/>
    </source>
</evidence>
<evidence type="ECO:0000256" key="4">
    <source>
        <dbReference type="ARBA" id="ARBA00015388"/>
    </source>
</evidence>
<comment type="caution">
    <text evidence="10">The sequence shown here is derived from an EMBL/GenBank/DDBJ whole genome shotgun (WGS) entry which is preliminary data.</text>
</comment>
<dbReference type="AlphaFoldDB" id="A0A9N9BQZ0"/>
<feature type="transmembrane region" description="Helical" evidence="8">
    <location>
        <begin position="223"/>
        <end position="240"/>
    </location>
</feature>